<sequence length="178" mass="19677">MRVITSFDELEPVPWANGAGETTELVSLTDSQTLTPSLRRWRLSIARLDRPAVFSPLPGLARTFLPIGAEVALEIDGEVHPVTSAEPKTFRGEQTVSLVELGAPCFALNLMVEDSNRMVEDSSGSESEQRALEMSTRFAGSGQFAITLNAVPDRPRFQLLRLDDDDEFPYRFDAAILH</sequence>
<proteinExistence type="predicted"/>
<evidence type="ECO:0000313" key="1">
    <source>
        <dbReference type="EMBL" id="NJC58644.1"/>
    </source>
</evidence>
<dbReference type="InterPro" id="IPR010282">
    <property type="entry name" value="Uncharacterised_HutD/Ves"/>
</dbReference>
<keyword evidence="2" id="KW-1185">Reference proteome</keyword>
<gene>
    <name evidence="1" type="ORF">BKA07_003679</name>
</gene>
<dbReference type="Gene3D" id="2.60.120.10">
    <property type="entry name" value="Jelly Rolls"/>
    <property type="match status" value="1"/>
</dbReference>
<reference evidence="1 2" key="1">
    <citation type="submission" date="2020-03" db="EMBL/GenBank/DDBJ databases">
        <title>Sequencing the genomes of 1000 actinobacteria strains.</title>
        <authorList>
            <person name="Klenk H.-P."/>
        </authorList>
    </citation>
    <scope>NUCLEOTIDE SEQUENCE [LARGE SCALE GENOMIC DNA]</scope>
    <source>
        <strain evidence="1 2">DSM 18964</strain>
    </source>
</reference>
<dbReference type="Proteomes" id="UP000576792">
    <property type="component" value="Unassembled WGS sequence"/>
</dbReference>
<dbReference type="SUPFAM" id="SSF51182">
    <property type="entry name" value="RmlC-like cupins"/>
    <property type="match status" value="1"/>
</dbReference>
<dbReference type="PANTHER" id="PTHR37943">
    <property type="entry name" value="PROTEIN VES"/>
    <property type="match status" value="1"/>
</dbReference>
<dbReference type="PANTHER" id="PTHR37943:SF1">
    <property type="entry name" value="PROTEIN VES"/>
    <property type="match status" value="1"/>
</dbReference>
<accession>A0A846RWN6</accession>
<name>A0A846RWN6_9MICO</name>
<comment type="caution">
    <text evidence="1">The sequence shown here is derived from an EMBL/GenBank/DDBJ whole genome shotgun (WGS) entry which is preliminary data.</text>
</comment>
<dbReference type="EMBL" id="JAATJN010000001">
    <property type="protein sequence ID" value="NJC58644.1"/>
    <property type="molecule type" value="Genomic_DNA"/>
</dbReference>
<evidence type="ECO:0000313" key="2">
    <source>
        <dbReference type="Proteomes" id="UP000576792"/>
    </source>
</evidence>
<organism evidence="1 2">
    <name type="scientific">Brevibacterium marinum</name>
    <dbReference type="NCBI Taxonomy" id="418643"/>
    <lineage>
        <taxon>Bacteria</taxon>
        <taxon>Bacillati</taxon>
        <taxon>Actinomycetota</taxon>
        <taxon>Actinomycetes</taxon>
        <taxon>Micrococcales</taxon>
        <taxon>Brevibacteriaceae</taxon>
        <taxon>Brevibacterium</taxon>
    </lineage>
</organism>
<dbReference type="Pfam" id="PF05962">
    <property type="entry name" value="HutD"/>
    <property type="match status" value="1"/>
</dbReference>
<dbReference type="InterPro" id="IPR014710">
    <property type="entry name" value="RmlC-like_jellyroll"/>
</dbReference>
<dbReference type="AlphaFoldDB" id="A0A846RWN6"/>
<protein>
    <submittedName>
        <fullName evidence="1">Environmental stress-induced protein Ves</fullName>
    </submittedName>
</protein>
<dbReference type="InterPro" id="IPR011051">
    <property type="entry name" value="RmlC_Cupin_sf"/>
</dbReference>
<dbReference type="RefSeq" id="WP_167952525.1">
    <property type="nucleotide sequence ID" value="NZ_BAAAPQ010000038.1"/>
</dbReference>